<dbReference type="PANTHER" id="PTHR13194:SF18">
    <property type="entry name" value="COMPLEX I INTERMEDIATE-ASSOCIATED PROTEIN 30, MITOCHONDRIAL"/>
    <property type="match status" value="1"/>
</dbReference>
<name>A0A0L0SS69_ALLM3</name>
<dbReference type="AlphaFoldDB" id="A0A0L0SS69"/>
<dbReference type="EMBL" id="GG745347">
    <property type="protein sequence ID" value="KNE65367.1"/>
    <property type="molecule type" value="Genomic_DNA"/>
</dbReference>
<dbReference type="VEuPathDB" id="FungiDB:AMAG_11005"/>
<dbReference type="OMA" id="WANAANM"/>
<dbReference type="GO" id="GO:0010257">
    <property type="term" value="P:NADH dehydrogenase complex assembly"/>
    <property type="evidence" value="ECO:0007669"/>
    <property type="project" value="TreeGrafter"/>
</dbReference>
<dbReference type="InterPro" id="IPR039131">
    <property type="entry name" value="NDUFAF1"/>
</dbReference>
<evidence type="ECO:0000313" key="8">
    <source>
        <dbReference type="Proteomes" id="UP000054350"/>
    </source>
</evidence>
<dbReference type="InterPro" id="IPR008979">
    <property type="entry name" value="Galactose-bd-like_sf"/>
</dbReference>
<gene>
    <name evidence="7" type="ORF">AMAG_11005</name>
</gene>
<sequence length="304" mass="32890">MLGFLQRSFKLATKEWANAANMAPAATARRLDLYAFPDAESVNKQLIAGCDDELGGLSKATLDFNHDQENPAAVFKGTLSTTVPADCKYVTMGYAGVKTRLLPGTLFGTPKHHLSRYSHLELVARDLSAAAPTDVAEPTAAAADSANPPSAETTDAAVAAPEPAPAPVATTSTSPTDSDVSPRQFFLNIKATTYAALDLYQYPLHLTSRDWHTFQVPFSHFVLTHRGFVLDNQRDLPRDEVEAISISLVRQDGPFLLEIKSIAAVNPVGKSDEEIETALAEAMNRGDQAEVDRIRAAQRPPFLE</sequence>
<proteinExistence type="inferred from homology"/>
<dbReference type="Proteomes" id="UP000054350">
    <property type="component" value="Unassembled WGS sequence"/>
</dbReference>
<evidence type="ECO:0000256" key="3">
    <source>
        <dbReference type="ARBA" id="ARBA00023128"/>
    </source>
</evidence>
<feature type="domain" description="NADH:ubiquinone oxidoreductase intermediate-associated protein 30" evidence="6">
    <location>
        <begin position="39"/>
        <end position="123"/>
    </location>
</feature>
<organism evidence="7 8">
    <name type="scientific">Allomyces macrogynus (strain ATCC 38327)</name>
    <name type="common">Allomyces javanicus var. macrogynus</name>
    <dbReference type="NCBI Taxonomy" id="578462"/>
    <lineage>
        <taxon>Eukaryota</taxon>
        <taxon>Fungi</taxon>
        <taxon>Fungi incertae sedis</taxon>
        <taxon>Blastocladiomycota</taxon>
        <taxon>Blastocladiomycetes</taxon>
        <taxon>Blastocladiales</taxon>
        <taxon>Blastocladiaceae</taxon>
        <taxon>Allomyces</taxon>
    </lineage>
</organism>
<dbReference type="SUPFAM" id="SSF49785">
    <property type="entry name" value="Galactose-binding domain-like"/>
    <property type="match status" value="1"/>
</dbReference>
<evidence type="ECO:0000313" key="7">
    <source>
        <dbReference type="EMBL" id="KNE65367.1"/>
    </source>
</evidence>
<evidence type="ECO:0000256" key="2">
    <source>
        <dbReference type="ARBA" id="ARBA00007884"/>
    </source>
</evidence>
<reference evidence="8" key="2">
    <citation type="submission" date="2009-11" db="EMBL/GenBank/DDBJ databases">
        <title>The Genome Sequence of Allomyces macrogynus strain ATCC 38327.</title>
        <authorList>
            <consortium name="The Broad Institute Genome Sequencing Platform"/>
            <person name="Russ C."/>
            <person name="Cuomo C."/>
            <person name="Shea T."/>
            <person name="Young S.K."/>
            <person name="Zeng Q."/>
            <person name="Koehrsen M."/>
            <person name="Haas B."/>
            <person name="Borodovsky M."/>
            <person name="Guigo R."/>
            <person name="Alvarado L."/>
            <person name="Berlin A."/>
            <person name="Borenstein D."/>
            <person name="Chen Z."/>
            <person name="Engels R."/>
            <person name="Freedman E."/>
            <person name="Gellesch M."/>
            <person name="Goldberg J."/>
            <person name="Griggs A."/>
            <person name="Gujja S."/>
            <person name="Heiman D."/>
            <person name="Hepburn T."/>
            <person name="Howarth C."/>
            <person name="Jen D."/>
            <person name="Larson L."/>
            <person name="Lewis B."/>
            <person name="Mehta T."/>
            <person name="Park D."/>
            <person name="Pearson M."/>
            <person name="Roberts A."/>
            <person name="Saif S."/>
            <person name="Shenoy N."/>
            <person name="Sisk P."/>
            <person name="Stolte C."/>
            <person name="Sykes S."/>
            <person name="Walk T."/>
            <person name="White J."/>
            <person name="Yandava C."/>
            <person name="Burger G."/>
            <person name="Gray M.W."/>
            <person name="Holland P.W.H."/>
            <person name="King N."/>
            <person name="Lang F.B.F."/>
            <person name="Roger A.J."/>
            <person name="Ruiz-Trillo I."/>
            <person name="Lander E."/>
            <person name="Nusbaum C."/>
        </authorList>
    </citation>
    <scope>NUCLEOTIDE SEQUENCE [LARGE SCALE GENOMIC DNA]</scope>
    <source>
        <strain evidence="8">ATCC 38327</strain>
    </source>
</reference>
<dbReference type="PANTHER" id="PTHR13194">
    <property type="entry name" value="COMPLEX I INTERMEDIATE-ASSOCIATED PROTEIN 30"/>
    <property type="match status" value="1"/>
</dbReference>
<accession>A0A0L0SS69</accession>
<dbReference type="STRING" id="578462.A0A0L0SS69"/>
<dbReference type="GO" id="GO:0051082">
    <property type="term" value="F:unfolded protein binding"/>
    <property type="evidence" value="ECO:0007669"/>
    <property type="project" value="TreeGrafter"/>
</dbReference>
<evidence type="ECO:0000256" key="4">
    <source>
        <dbReference type="ARBA" id="ARBA00023186"/>
    </source>
</evidence>
<dbReference type="Pfam" id="PF08547">
    <property type="entry name" value="CIA30"/>
    <property type="match status" value="2"/>
</dbReference>
<keyword evidence="3" id="KW-0496">Mitochondrion</keyword>
<dbReference type="GO" id="GO:0005739">
    <property type="term" value="C:mitochondrion"/>
    <property type="evidence" value="ECO:0007669"/>
    <property type="project" value="UniProtKB-SubCell"/>
</dbReference>
<comment type="subcellular location">
    <subcellularLocation>
        <location evidence="1">Mitochondrion</location>
    </subcellularLocation>
</comment>
<dbReference type="InterPro" id="IPR013857">
    <property type="entry name" value="NADH-UbQ_OxRdtase-assoc_prot30"/>
</dbReference>
<evidence type="ECO:0000259" key="6">
    <source>
        <dbReference type="Pfam" id="PF08547"/>
    </source>
</evidence>
<evidence type="ECO:0000256" key="1">
    <source>
        <dbReference type="ARBA" id="ARBA00004173"/>
    </source>
</evidence>
<feature type="domain" description="NADH:ubiquinone oxidoreductase intermediate-associated protein 30" evidence="6">
    <location>
        <begin position="183"/>
        <end position="259"/>
    </location>
</feature>
<keyword evidence="8" id="KW-1185">Reference proteome</keyword>
<keyword evidence="4" id="KW-0143">Chaperone</keyword>
<evidence type="ECO:0000256" key="5">
    <source>
        <dbReference type="SAM" id="MobiDB-lite"/>
    </source>
</evidence>
<feature type="region of interest" description="Disordered" evidence="5">
    <location>
        <begin position="134"/>
        <end position="180"/>
    </location>
</feature>
<reference evidence="7 8" key="1">
    <citation type="submission" date="2009-11" db="EMBL/GenBank/DDBJ databases">
        <title>Annotation of Allomyces macrogynus ATCC 38327.</title>
        <authorList>
            <consortium name="The Broad Institute Genome Sequencing Platform"/>
            <person name="Russ C."/>
            <person name="Cuomo C."/>
            <person name="Burger G."/>
            <person name="Gray M.W."/>
            <person name="Holland P.W.H."/>
            <person name="King N."/>
            <person name="Lang F.B.F."/>
            <person name="Roger A.J."/>
            <person name="Ruiz-Trillo I."/>
            <person name="Young S.K."/>
            <person name="Zeng Q."/>
            <person name="Gargeya S."/>
            <person name="Fitzgerald M."/>
            <person name="Haas B."/>
            <person name="Abouelleil A."/>
            <person name="Alvarado L."/>
            <person name="Arachchi H.M."/>
            <person name="Berlin A."/>
            <person name="Chapman S.B."/>
            <person name="Gearin G."/>
            <person name="Goldberg J."/>
            <person name="Griggs A."/>
            <person name="Gujja S."/>
            <person name="Hansen M."/>
            <person name="Heiman D."/>
            <person name="Howarth C."/>
            <person name="Larimer J."/>
            <person name="Lui A."/>
            <person name="MacDonald P.J.P."/>
            <person name="McCowen C."/>
            <person name="Montmayeur A."/>
            <person name="Murphy C."/>
            <person name="Neiman D."/>
            <person name="Pearson M."/>
            <person name="Priest M."/>
            <person name="Roberts A."/>
            <person name="Saif S."/>
            <person name="Shea T."/>
            <person name="Sisk P."/>
            <person name="Stolte C."/>
            <person name="Sykes S."/>
            <person name="Wortman J."/>
            <person name="Nusbaum C."/>
            <person name="Birren B."/>
        </authorList>
    </citation>
    <scope>NUCLEOTIDE SEQUENCE [LARGE SCALE GENOMIC DNA]</scope>
    <source>
        <strain evidence="7 8">ATCC 38327</strain>
    </source>
</reference>
<protein>
    <recommendedName>
        <fullName evidence="6">NADH:ubiquinone oxidoreductase intermediate-associated protein 30 domain-containing protein</fullName>
    </recommendedName>
</protein>
<dbReference type="GO" id="GO:0006120">
    <property type="term" value="P:mitochondrial electron transport, NADH to ubiquinone"/>
    <property type="evidence" value="ECO:0007669"/>
    <property type="project" value="TreeGrafter"/>
</dbReference>
<comment type="similarity">
    <text evidence="2">Belongs to the CIA30 family.</text>
</comment>
<dbReference type="OrthoDB" id="42561at2759"/>